<feature type="region of interest" description="Disordered" evidence="4">
    <location>
        <begin position="260"/>
        <end position="282"/>
    </location>
</feature>
<accession>A0A9N9RU67</accession>
<feature type="coiled-coil region" evidence="3">
    <location>
        <begin position="416"/>
        <end position="560"/>
    </location>
</feature>
<evidence type="ECO:0000313" key="5">
    <source>
        <dbReference type="EMBL" id="CAG9802575.1"/>
    </source>
</evidence>
<protein>
    <submittedName>
        <fullName evidence="5">Uncharacterized protein</fullName>
    </submittedName>
</protein>
<feature type="compositionally biased region" description="Low complexity" evidence="4">
    <location>
        <begin position="18"/>
        <end position="29"/>
    </location>
</feature>
<dbReference type="GO" id="GO:0006355">
    <property type="term" value="P:regulation of DNA-templated transcription"/>
    <property type="evidence" value="ECO:0007669"/>
    <property type="project" value="InterPro"/>
</dbReference>
<evidence type="ECO:0000313" key="6">
    <source>
        <dbReference type="Proteomes" id="UP001153620"/>
    </source>
</evidence>
<evidence type="ECO:0000256" key="1">
    <source>
        <dbReference type="ARBA" id="ARBA00008275"/>
    </source>
</evidence>
<dbReference type="InterPro" id="IPR019139">
    <property type="entry name" value="LRRFIP1/2"/>
</dbReference>
<dbReference type="AlphaFoldDB" id="A0A9N9RU67"/>
<sequence length="561" mass="64659">MDEINFNPLRIIEDEIPSNSDKSTDNDSNGEIFDFSASDIEELEGYGSSKTDEFESLQSKQRNSLLIIEDKDLIMDRNEDFNNNNCDSIHRLSLQVESGDSDSLVMTNEAVNRTIIRIGSNCIDFDDSNVNDIYIQPQQQQQQLESIHEVINHKINDDYVDDVEQIEDEEESVPDQAHESDDINSSDQVIVNILGQINEIAEARLAAKRQARAEAREIRMRELDRQQKEIEQNADRAYDMQQSEAFSTPRSRLTVNNHVGVRGNSMSSRRSSEDSLEEEGRSLRDLRHELKDAEERFRKAMITNAQLDNERSSQAYQIDLLKDKLEEMEESYAQLQREHREKTRAHDAIKRQNDKLSEELKLVQGQLNERDTLIAEYGLVIIIVENEDGSDAKRVLVSNENAQLLSTIEGSIDVRLKKFTEEKQELQIEVQKLQQQLNDIKTRGRRSSSVNGVIDDDDFEDAQREANKTINDYKYRLQKAEQEIASLQASLARSETQVIRYKSTAEAAEKAEADLKVERRKLQRENREATERLEELETSNNHLLKRLDKLKNAKSALLKDL</sequence>
<feature type="coiled-coil region" evidence="3">
    <location>
        <begin position="198"/>
        <end position="240"/>
    </location>
</feature>
<dbReference type="Pfam" id="PF09738">
    <property type="entry name" value="LRRFIP"/>
    <property type="match status" value="1"/>
</dbReference>
<proteinExistence type="inferred from homology"/>
<reference evidence="5" key="1">
    <citation type="submission" date="2022-01" db="EMBL/GenBank/DDBJ databases">
        <authorList>
            <person name="King R."/>
        </authorList>
    </citation>
    <scope>NUCLEOTIDE SEQUENCE</scope>
</reference>
<feature type="compositionally biased region" description="Basic and acidic residues" evidence="4">
    <location>
        <begin position="270"/>
        <end position="282"/>
    </location>
</feature>
<dbReference type="PANTHER" id="PTHR19212">
    <property type="entry name" value="LEUCINE RICH REPEAT IN FLII INTERACTING PROTEIN"/>
    <property type="match status" value="1"/>
</dbReference>
<keyword evidence="2 3" id="KW-0175">Coiled coil</keyword>
<reference evidence="5" key="2">
    <citation type="submission" date="2022-10" db="EMBL/GenBank/DDBJ databases">
        <authorList>
            <consortium name="ENA_rothamsted_submissions"/>
            <consortium name="culmorum"/>
            <person name="King R."/>
        </authorList>
    </citation>
    <scope>NUCLEOTIDE SEQUENCE</scope>
</reference>
<keyword evidence="6" id="KW-1185">Reference proteome</keyword>
<name>A0A9N9RU67_9DIPT</name>
<evidence type="ECO:0000256" key="3">
    <source>
        <dbReference type="SAM" id="Coils"/>
    </source>
</evidence>
<dbReference type="PANTHER" id="PTHR19212:SF0">
    <property type="entry name" value="LD07988P"/>
    <property type="match status" value="1"/>
</dbReference>
<dbReference type="Proteomes" id="UP001153620">
    <property type="component" value="Chromosome 2"/>
</dbReference>
<organism evidence="5 6">
    <name type="scientific">Chironomus riparius</name>
    <dbReference type="NCBI Taxonomy" id="315576"/>
    <lineage>
        <taxon>Eukaryota</taxon>
        <taxon>Metazoa</taxon>
        <taxon>Ecdysozoa</taxon>
        <taxon>Arthropoda</taxon>
        <taxon>Hexapoda</taxon>
        <taxon>Insecta</taxon>
        <taxon>Pterygota</taxon>
        <taxon>Neoptera</taxon>
        <taxon>Endopterygota</taxon>
        <taxon>Diptera</taxon>
        <taxon>Nematocera</taxon>
        <taxon>Chironomoidea</taxon>
        <taxon>Chironomidae</taxon>
        <taxon>Chironominae</taxon>
        <taxon>Chironomus</taxon>
    </lineage>
</organism>
<dbReference type="Gene3D" id="1.20.5.4090">
    <property type="match status" value="1"/>
</dbReference>
<feature type="region of interest" description="Disordered" evidence="4">
    <location>
        <begin position="1"/>
        <end position="32"/>
    </location>
</feature>
<comment type="similarity">
    <text evidence="1">Belongs to the LRRFIP family.</text>
</comment>
<evidence type="ECO:0000256" key="4">
    <source>
        <dbReference type="SAM" id="MobiDB-lite"/>
    </source>
</evidence>
<dbReference type="EMBL" id="OU895878">
    <property type="protein sequence ID" value="CAG9802575.1"/>
    <property type="molecule type" value="Genomic_DNA"/>
</dbReference>
<dbReference type="OrthoDB" id="10028421at2759"/>
<gene>
    <name evidence="5" type="ORF">CHIRRI_LOCUS5481</name>
</gene>
<evidence type="ECO:0000256" key="2">
    <source>
        <dbReference type="ARBA" id="ARBA00023054"/>
    </source>
</evidence>